<comment type="caution">
    <text evidence="4">The sequence shown here is derived from an EMBL/GenBank/DDBJ whole genome shotgun (WGS) entry which is preliminary data.</text>
</comment>
<dbReference type="InterPro" id="IPR013083">
    <property type="entry name" value="Znf_RING/FYVE/PHD"/>
</dbReference>
<dbReference type="InterPro" id="IPR051826">
    <property type="entry name" value="E3_ubiquitin-ligase_domain"/>
</dbReference>
<dbReference type="PANTHER" id="PTHR22765:SF348">
    <property type="entry name" value="OS09G0446275 PROTEIN"/>
    <property type="match status" value="1"/>
</dbReference>
<dbReference type="PANTHER" id="PTHR22765">
    <property type="entry name" value="RING FINGER AND PROTEASE ASSOCIATED DOMAIN-CONTAINING"/>
    <property type="match status" value="1"/>
</dbReference>
<organism evidence="4 5">
    <name type="scientific">Acer negundo</name>
    <name type="common">Box elder</name>
    <dbReference type="NCBI Taxonomy" id="4023"/>
    <lineage>
        <taxon>Eukaryota</taxon>
        <taxon>Viridiplantae</taxon>
        <taxon>Streptophyta</taxon>
        <taxon>Embryophyta</taxon>
        <taxon>Tracheophyta</taxon>
        <taxon>Spermatophyta</taxon>
        <taxon>Magnoliopsida</taxon>
        <taxon>eudicotyledons</taxon>
        <taxon>Gunneridae</taxon>
        <taxon>Pentapetalae</taxon>
        <taxon>rosids</taxon>
        <taxon>malvids</taxon>
        <taxon>Sapindales</taxon>
        <taxon>Sapindaceae</taxon>
        <taxon>Hippocastanoideae</taxon>
        <taxon>Acereae</taxon>
        <taxon>Acer</taxon>
    </lineage>
</organism>
<proteinExistence type="predicted"/>
<keyword evidence="5" id="KW-1185">Reference proteome</keyword>
<dbReference type="SUPFAM" id="SSF57850">
    <property type="entry name" value="RING/U-box"/>
    <property type="match status" value="1"/>
</dbReference>
<dbReference type="Proteomes" id="UP001064489">
    <property type="component" value="Chromosome 1"/>
</dbReference>
<dbReference type="EMBL" id="JAJSOW010000003">
    <property type="protein sequence ID" value="KAI9194051.1"/>
    <property type="molecule type" value="Genomic_DNA"/>
</dbReference>
<accession>A0AAD5P1X2</accession>
<name>A0AAD5P1X2_ACENE</name>
<dbReference type="PROSITE" id="PS50089">
    <property type="entry name" value="ZF_RING_2"/>
    <property type="match status" value="1"/>
</dbReference>
<evidence type="ECO:0000256" key="2">
    <source>
        <dbReference type="SAM" id="MobiDB-lite"/>
    </source>
</evidence>
<dbReference type="Gene3D" id="3.30.40.10">
    <property type="entry name" value="Zinc/RING finger domain, C3HC4 (zinc finger)"/>
    <property type="match status" value="1"/>
</dbReference>
<feature type="domain" description="RING-type" evidence="3">
    <location>
        <begin position="121"/>
        <end position="162"/>
    </location>
</feature>
<keyword evidence="1" id="KW-0479">Metal-binding</keyword>
<dbReference type="CDD" id="cd16454">
    <property type="entry name" value="RING-H2_PA-TM-RING"/>
    <property type="match status" value="1"/>
</dbReference>
<dbReference type="InterPro" id="IPR001841">
    <property type="entry name" value="Znf_RING"/>
</dbReference>
<dbReference type="AlphaFoldDB" id="A0AAD5P1X2"/>
<dbReference type="GO" id="GO:0061630">
    <property type="term" value="F:ubiquitin protein ligase activity"/>
    <property type="evidence" value="ECO:0007669"/>
    <property type="project" value="TreeGrafter"/>
</dbReference>
<keyword evidence="1" id="KW-0862">Zinc</keyword>
<dbReference type="GO" id="GO:0006511">
    <property type="term" value="P:ubiquitin-dependent protein catabolic process"/>
    <property type="evidence" value="ECO:0007669"/>
    <property type="project" value="TreeGrafter"/>
</dbReference>
<keyword evidence="1" id="KW-0863">Zinc-finger</keyword>
<evidence type="ECO:0000313" key="5">
    <source>
        <dbReference type="Proteomes" id="UP001064489"/>
    </source>
</evidence>
<reference evidence="4" key="2">
    <citation type="submission" date="2023-02" db="EMBL/GenBank/DDBJ databases">
        <authorList>
            <person name="Swenson N.G."/>
            <person name="Wegrzyn J.L."/>
            <person name="Mcevoy S.L."/>
        </authorList>
    </citation>
    <scope>NUCLEOTIDE SEQUENCE</scope>
    <source>
        <strain evidence="4">91603</strain>
        <tissue evidence="4">Leaf</tissue>
    </source>
</reference>
<feature type="region of interest" description="Disordered" evidence="2">
    <location>
        <begin position="72"/>
        <end position="96"/>
    </location>
</feature>
<dbReference type="Pfam" id="PF13639">
    <property type="entry name" value="zf-RING_2"/>
    <property type="match status" value="1"/>
</dbReference>
<protein>
    <recommendedName>
        <fullName evidence="3">RING-type domain-containing protein</fullName>
    </recommendedName>
</protein>
<evidence type="ECO:0000259" key="3">
    <source>
        <dbReference type="PROSITE" id="PS50089"/>
    </source>
</evidence>
<gene>
    <name evidence="4" type="ORF">LWI28_002748</name>
</gene>
<evidence type="ECO:0000313" key="4">
    <source>
        <dbReference type="EMBL" id="KAI9194051.1"/>
    </source>
</evidence>
<reference evidence="4" key="1">
    <citation type="journal article" date="2022" name="Plant J.">
        <title>Strategies of tolerance reflected in two North American maple genomes.</title>
        <authorList>
            <person name="McEvoy S.L."/>
            <person name="Sezen U.U."/>
            <person name="Trouern-Trend A."/>
            <person name="McMahon S.M."/>
            <person name="Schaberg P.G."/>
            <person name="Yang J."/>
            <person name="Wegrzyn J.L."/>
            <person name="Swenson N.G."/>
        </authorList>
    </citation>
    <scope>NUCLEOTIDE SEQUENCE</scope>
    <source>
        <strain evidence="4">91603</strain>
    </source>
</reference>
<dbReference type="GO" id="GO:0008270">
    <property type="term" value="F:zinc ion binding"/>
    <property type="evidence" value="ECO:0007669"/>
    <property type="project" value="UniProtKB-KW"/>
</dbReference>
<dbReference type="SMART" id="SM00184">
    <property type="entry name" value="RING"/>
    <property type="match status" value="1"/>
</dbReference>
<sequence length="167" mass="19047">MAGMLPGVGVPHRRRAQHQHLHYRQENALGNFDISVRERIDPSSIMAMDEIALRARLRLEQRLAFLYSSSRSSDHQLDQGGGNGHKRKAAARVKDSRSGTKNILGMPWKFQLNKCKSVKTCSVCLEDLQDQQRVMNLKCSHKYHSHCLLPWLVSHSSCPNCRTPVQY</sequence>
<evidence type="ECO:0000256" key="1">
    <source>
        <dbReference type="PROSITE-ProRule" id="PRU00175"/>
    </source>
</evidence>